<dbReference type="PANTHER" id="PTHR23070">
    <property type="entry name" value="BCS1 AAA-TYPE ATPASE"/>
    <property type="match status" value="1"/>
</dbReference>
<gene>
    <name evidence="12" type="primary">AATP1</name>
    <name evidence="12" type="ORF">SDJN03_20990</name>
</gene>
<feature type="compositionally biased region" description="Basic and acidic residues" evidence="9">
    <location>
        <begin position="523"/>
        <end position="537"/>
    </location>
</feature>
<dbReference type="FunFam" id="3.40.50.300:FF:001122">
    <property type="entry name" value="AAA-ATPase ASD, mitochondrial"/>
    <property type="match status" value="1"/>
</dbReference>
<evidence type="ECO:0000256" key="1">
    <source>
        <dbReference type="ARBA" id="ARBA00001946"/>
    </source>
</evidence>
<dbReference type="Pfam" id="PF00004">
    <property type="entry name" value="AAA"/>
    <property type="match status" value="1"/>
</dbReference>
<comment type="similarity">
    <text evidence="2">Belongs to the AAA ATPase family. BCS1 subfamily.</text>
</comment>
<evidence type="ECO:0000256" key="10">
    <source>
        <dbReference type="SAM" id="Phobius"/>
    </source>
</evidence>
<dbReference type="AlphaFoldDB" id="A0AAV6MFH4"/>
<proteinExistence type="inferred from homology"/>
<evidence type="ECO:0000256" key="7">
    <source>
        <dbReference type="ARBA" id="ARBA00049360"/>
    </source>
</evidence>
<evidence type="ECO:0000256" key="4">
    <source>
        <dbReference type="ARBA" id="ARBA00022801"/>
    </source>
</evidence>
<comment type="catalytic activity">
    <reaction evidence="7">
        <text>ATP + H2O = ADP + phosphate + H(+)</text>
        <dbReference type="Rhea" id="RHEA:13065"/>
        <dbReference type="ChEBI" id="CHEBI:15377"/>
        <dbReference type="ChEBI" id="CHEBI:15378"/>
        <dbReference type="ChEBI" id="CHEBI:30616"/>
        <dbReference type="ChEBI" id="CHEBI:43474"/>
        <dbReference type="ChEBI" id="CHEBI:456216"/>
    </reaction>
</comment>
<dbReference type="Proteomes" id="UP000685013">
    <property type="component" value="Chromosome 14"/>
</dbReference>
<dbReference type="InterPro" id="IPR003960">
    <property type="entry name" value="ATPase_AAA_CS"/>
</dbReference>
<dbReference type="Pfam" id="PF25568">
    <property type="entry name" value="AAA_lid_At3g28540"/>
    <property type="match status" value="1"/>
</dbReference>
<dbReference type="SMART" id="SM00382">
    <property type="entry name" value="AAA"/>
    <property type="match status" value="1"/>
</dbReference>
<evidence type="ECO:0000313" key="13">
    <source>
        <dbReference type="Proteomes" id="UP000685013"/>
    </source>
</evidence>
<accession>A0AAV6MFH4</accession>
<evidence type="ECO:0000259" key="11">
    <source>
        <dbReference type="SMART" id="SM00382"/>
    </source>
</evidence>
<keyword evidence="10" id="KW-0812">Transmembrane</keyword>
<organism evidence="12 13">
    <name type="scientific">Cucurbita argyrosperma subsp. sororia</name>
    <dbReference type="NCBI Taxonomy" id="37648"/>
    <lineage>
        <taxon>Eukaryota</taxon>
        <taxon>Viridiplantae</taxon>
        <taxon>Streptophyta</taxon>
        <taxon>Embryophyta</taxon>
        <taxon>Tracheophyta</taxon>
        <taxon>Spermatophyta</taxon>
        <taxon>Magnoliopsida</taxon>
        <taxon>eudicotyledons</taxon>
        <taxon>Gunneridae</taxon>
        <taxon>Pentapetalae</taxon>
        <taxon>rosids</taxon>
        <taxon>fabids</taxon>
        <taxon>Cucurbitales</taxon>
        <taxon>Cucurbitaceae</taxon>
        <taxon>Cucurbiteae</taxon>
        <taxon>Cucurbita</taxon>
    </lineage>
</organism>
<keyword evidence="4" id="KW-0378">Hydrolase</keyword>
<keyword evidence="10" id="KW-0472">Membrane</keyword>
<feature type="region of interest" description="Disordered" evidence="9">
    <location>
        <begin position="311"/>
        <end position="337"/>
    </location>
</feature>
<comment type="cofactor">
    <cofactor evidence="1">
        <name>Mg(2+)</name>
        <dbReference type="ChEBI" id="CHEBI:18420"/>
    </cofactor>
</comment>
<feature type="non-terminal residue" evidence="12">
    <location>
        <position position="1"/>
    </location>
</feature>
<keyword evidence="13" id="KW-1185">Reference proteome</keyword>
<keyword evidence="3 8" id="KW-0547">Nucleotide-binding</keyword>
<feature type="compositionally biased region" description="Basic and acidic residues" evidence="9">
    <location>
        <begin position="465"/>
        <end position="504"/>
    </location>
</feature>
<evidence type="ECO:0000256" key="9">
    <source>
        <dbReference type="SAM" id="MobiDB-lite"/>
    </source>
</evidence>
<evidence type="ECO:0000256" key="5">
    <source>
        <dbReference type="ARBA" id="ARBA00022840"/>
    </source>
</evidence>
<evidence type="ECO:0000256" key="2">
    <source>
        <dbReference type="ARBA" id="ARBA00007448"/>
    </source>
</evidence>
<evidence type="ECO:0000256" key="6">
    <source>
        <dbReference type="ARBA" id="ARBA00022842"/>
    </source>
</evidence>
<dbReference type="EMBL" id="JAGKQH010000014">
    <property type="protein sequence ID" value="KAG6580988.1"/>
    <property type="molecule type" value="Genomic_DNA"/>
</dbReference>
<dbReference type="InterPro" id="IPR050747">
    <property type="entry name" value="Mitochondrial_chaperone_BCS1"/>
</dbReference>
<dbReference type="GO" id="GO:0005524">
    <property type="term" value="F:ATP binding"/>
    <property type="evidence" value="ECO:0007669"/>
    <property type="project" value="UniProtKB-KW"/>
</dbReference>
<keyword evidence="10" id="KW-1133">Transmembrane helix</keyword>
<dbReference type="InterPro" id="IPR003593">
    <property type="entry name" value="AAA+_ATPase"/>
</dbReference>
<protein>
    <submittedName>
        <fullName evidence="12">AAA-ATPase ASD, mitochondrial</fullName>
    </submittedName>
</protein>
<evidence type="ECO:0000256" key="8">
    <source>
        <dbReference type="RuleBase" id="RU003651"/>
    </source>
</evidence>
<keyword evidence="6" id="KW-0460">Magnesium</keyword>
<dbReference type="Pfam" id="PF14363">
    <property type="entry name" value="AAA_assoc"/>
    <property type="match status" value="1"/>
</dbReference>
<feature type="compositionally biased region" description="Basic and acidic residues" evidence="9">
    <location>
        <begin position="323"/>
        <end position="337"/>
    </location>
</feature>
<feature type="region of interest" description="Disordered" evidence="9">
    <location>
        <begin position="465"/>
        <end position="537"/>
    </location>
</feature>
<feature type="transmembrane region" description="Helical" evidence="10">
    <location>
        <begin position="12"/>
        <end position="30"/>
    </location>
</feature>
<dbReference type="InterPro" id="IPR058017">
    <property type="entry name" value="At3g28540-like_C"/>
</dbReference>
<feature type="domain" description="AAA+ ATPase" evidence="11">
    <location>
        <begin position="241"/>
        <end position="394"/>
    </location>
</feature>
<reference evidence="12 13" key="1">
    <citation type="journal article" date="2021" name="Hortic Res">
        <title>The domestication of Cucurbita argyrosperma as revealed by the genome of its wild relative.</title>
        <authorList>
            <person name="Barrera-Redondo J."/>
            <person name="Sanchez-de la Vega G."/>
            <person name="Aguirre-Liguori J.A."/>
            <person name="Castellanos-Morales G."/>
            <person name="Gutierrez-Guerrero Y.T."/>
            <person name="Aguirre-Dugua X."/>
            <person name="Aguirre-Planter E."/>
            <person name="Tenaillon M.I."/>
            <person name="Lira-Saade R."/>
            <person name="Eguiarte L.E."/>
        </authorList>
    </citation>
    <scope>NUCLEOTIDE SEQUENCE [LARGE SCALE GENOMIC DNA]</scope>
    <source>
        <strain evidence="12">JBR-2021</strain>
    </source>
</reference>
<name>A0AAV6MFH4_9ROSI</name>
<comment type="caution">
    <text evidence="12">The sequence shown here is derived from an EMBL/GenBank/DDBJ whole genome shotgun (WGS) entry which is preliminary data.</text>
</comment>
<dbReference type="InterPro" id="IPR025753">
    <property type="entry name" value="AAA_N_dom"/>
</dbReference>
<dbReference type="GO" id="GO:0006950">
    <property type="term" value="P:response to stress"/>
    <property type="evidence" value="ECO:0007669"/>
    <property type="project" value="UniProtKB-ARBA"/>
</dbReference>
<dbReference type="GO" id="GO:0016887">
    <property type="term" value="F:ATP hydrolysis activity"/>
    <property type="evidence" value="ECO:0007669"/>
    <property type="project" value="InterPro"/>
</dbReference>
<evidence type="ECO:0000313" key="12">
    <source>
        <dbReference type="EMBL" id="KAG6580988.1"/>
    </source>
</evidence>
<dbReference type="InterPro" id="IPR003959">
    <property type="entry name" value="ATPase_AAA_core"/>
</dbReference>
<keyword evidence="5 8" id="KW-0067">ATP-binding</keyword>
<dbReference type="CDD" id="cd19510">
    <property type="entry name" value="RecA-like_BCS1"/>
    <property type="match status" value="1"/>
</dbReference>
<sequence>MVMTMGELWTQVGSLMATVVFVCAIIQQYFPVPLRAHIDRYAHKLTGLLYPYITITFPEYTGERLRRSEAFTAIQNYLASRSTIRATRMRAEAVKNSKSLILSMDDNEEVIDEYEGVKIWWTSTKVMLTNKSFSRYPSNDEKRSYQLTFHRQHREIILETFIHHIMEEGKSVEKKNRQRKLYMNSSKNEWWHKSNWRHVPFEHPAKFRTLAMDPEMKQGIINDLIKFKNGKEYYQKVGKAWKRGYLLYGPPGTGKSTMIAAIANFMEYDVYDLELTSVKDNSELKKLLIEISNKSIIVIEDIDCSLDLTGQRKKKKTEDEEEKEMKDPVKQAAKEEEKQSKVTLSGLLNFIDGIWSACGGERLIIFTTNHKEKLDEALIRRGRMDKHIEMSYCSFAAFKVLSMNYLDVEWHESYHRIDQLLKETEMTPADVAENLMPKYEGEETDECFKRLVGALETAKEEAKKKAEEEAEAAKKAEKEKEAEAAKRAEKEKEEKEAAAKKEEESSIYTAENNGIKCNGVATKEAKENGHMENDQNS</sequence>
<evidence type="ECO:0000256" key="3">
    <source>
        <dbReference type="ARBA" id="ARBA00022741"/>
    </source>
</evidence>
<dbReference type="PROSITE" id="PS00674">
    <property type="entry name" value="AAA"/>
    <property type="match status" value="1"/>
</dbReference>